<dbReference type="InterPro" id="IPR003653">
    <property type="entry name" value="Peptidase_C48_C"/>
</dbReference>
<accession>A0AAE0CSM1</accession>
<evidence type="ECO:0000256" key="3">
    <source>
        <dbReference type="ARBA" id="ARBA00022801"/>
    </source>
</evidence>
<dbReference type="Gene3D" id="3.40.395.10">
    <property type="entry name" value="Adenoviral Proteinase, Chain A"/>
    <property type="match status" value="1"/>
</dbReference>
<keyword evidence="7" id="KW-1185">Reference proteome</keyword>
<feature type="compositionally biased region" description="Basic and acidic residues" evidence="4">
    <location>
        <begin position="175"/>
        <end position="194"/>
    </location>
</feature>
<dbReference type="Proteomes" id="UP001280121">
    <property type="component" value="Unassembled WGS sequence"/>
</dbReference>
<comment type="similarity">
    <text evidence="1">Belongs to the peptidase C48 family.</text>
</comment>
<evidence type="ECO:0000313" key="6">
    <source>
        <dbReference type="EMBL" id="KAK2661931.1"/>
    </source>
</evidence>
<dbReference type="GO" id="GO:0006508">
    <property type="term" value="P:proteolysis"/>
    <property type="evidence" value="ECO:0007669"/>
    <property type="project" value="UniProtKB-KW"/>
</dbReference>
<dbReference type="InterPro" id="IPR038765">
    <property type="entry name" value="Papain-like_cys_pep_sf"/>
</dbReference>
<evidence type="ECO:0000256" key="4">
    <source>
        <dbReference type="SAM" id="MobiDB-lite"/>
    </source>
</evidence>
<proteinExistence type="inferred from homology"/>
<protein>
    <recommendedName>
        <fullName evidence="5">Ubiquitin-like protease family profile domain-containing protein</fullName>
    </recommendedName>
</protein>
<evidence type="ECO:0000256" key="1">
    <source>
        <dbReference type="ARBA" id="ARBA00005234"/>
    </source>
</evidence>
<feature type="region of interest" description="Disordered" evidence="4">
    <location>
        <begin position="249"/>
        <end position="362"/>
    </location>
</feature>
<feature type="region of interest" description="Disordered" evidence="4">
    <location>
        <begin position="152"/>
        <end position="194"/>
    </location>
</feature>
<evidence type="ECO:0000259" key="5">
    <source>
        <dbReference type="Pfam" id="PF02902"/>
    </source>
</evidence>
<dbReference type="GO" id="GO:0008234">
    <property type="term" value="F:cysteine-type peptidase activity"/>
    <property type="evidence" value="ECO:0007669"/>
    <property type="project" value="InterPro"/>
</dbReference>
<name>A0AAE0CSM1_9ROSI</name>
<dbReference type="PANTHER" id="PTHR48449">
    <property type="entry name" value="DUF1985 DOMAIN-CONTAINING PROTEIN"/>
    <property type="match status" value="1"/>
</dbReference>
<sequence length="569" mass="64912">MTNRLRESLKTPEEEWYEGKVTRHDHFDALGQIDDVINWVPAEWAEEDRRRLRASYFGHLLTMQRPVKFSSGIIHQLLLREVHHNGSSDEMRFMIGTHKVRFSKVEFVVDHRIVVRRTTGYEPMFARTKLVATQAERGEPYYAGIEEVIPDPLGGRQEGIPDSLRASPSDTDAIPEVKQRRVSEEMHTNTELPRERPWRQRRLRFTMTKHNVVDSSRGDTVGACERSDEERNRQHQQLKDLVQALWGSTSQTAGEGSVSHDRDDSYRDVMGGRSPIEGTDSAKDVGGMQGTRPETYGTVPNTQPDHLTRSILLPPSAASSHGIPPPPTVIAGSSHRIPHPPIDTPGSSHEVPHSPTDTPRSSYGISCGLRIPVRHMDAYLAILRKRQRAYPTLYNQRINILGTQFFPLLEYQWEKIMPHGADGEVNKLGWKVLQYRWSTEDLITVCGFLPAGTQPWLEVDMGVPVSIRKRQVRLLKWFLPSMLHQSGFHDDRPPGMEKFKKENRTFKVSLLSKTALPQQHKSGNCGAHTLRLIEYILADKIQCDWIKDDMPTIREKMAVEVFCNSQPQI</sequence>
<feature type="compositionally biased region" description="Basic and acidic residues" evidence="4">
    <location>
        <begin position="258"/>
        <end position="267"/>
    </location>
</feature>
<gene>
    <name evidence="6" type="ORF">Ddye_000505</name>
</gene>
<organism evidence="6 7">
    <name type="scientific">Dipteronia dyeriana</name>
    <dbReference type="NCBI Taxonomy" id="168575"/>
    <lineage>
        <taxon>Eukaryota</taxon>
        <taxon>Viridiplantae</taxon>
        <taxon>Streptophyta</taxon>
        <taxon>Embryophyta</taxon>
        <taxon>Tracheophyta</taxon>
        <taxon>Spermatophyta</taxon>
        <taxon>Magnoliopsida</taxon>
        <taxon>eudicotyledons</taxon>
        <taxon>Gunneridae</taxon>
        <taxon>Pentapetalae</taxon>
        <taxon>rosids</taxon>
        <taxon>malvids</taxon>
        <taxon>Sapindales</taxon>
        <taxon>Sapindaceae</taxon>
        <taxon>Hippocastanoideae</taxon>
        <taxon>Acereae</taxon>
        <taxon>Dipteronia</taxon>
    </lineage>
</organism>
<evidence type="ECO:0000256" key="2">
    <source>
        <dbReference type="ARBA" id="ARBA00022670"/>
    </source>
</evidence>
<evidence type="ECO:0000313" key="7">
    <source>
        <dbReference type="Proteomes" id="UP001280121"/>
    </source>
</evidence>
<keyword evidence="2" id="KW-0645">Protease</keyword>
<feature type="domain" description="Ubiquitin-like protease family profile" evidence="5">
    <location>
        <begin position="501"/>
        <end position="561"/>
    </location>
</feature>
<dbReference type="EMBL" id="JANJYI010000001">
    <property type="protein sequence ID" value="KAK2661931.1"/>
    <property type="molecule type" value="Genomic_DNA"/>
</dbReference>
<feature type="region of interest" description="Disordered" evidence="4">
    <location>
        <begin position="214"/>
        <end position="236"/>
    </location>
</feature>
<dbReference type="PANTHER" id="PTHR48449:SF1">
    <property type="entry name" value="DUF1985 DOMAIN-CONTAINING PROTEIN"/>
    <property type="match status" value="1"/>
</dbReference>
<dbReference type="Pfam" id="PF02902">
    <property type="entry name" value="Peptidase_C48"/>
    <property type="match status" value="1"/>
</dbReference>
<dbReference type="AlphaFoldDB" id="A0AAE0CSM1"/>
<keyword evidence="3" id="KW-0378">Hydrolase</keyword>
<comment type="caution">
    <text evidence="6">The sequence shown here is derived from an EMBL/GenBank/DDBJ whole genome shotgun (WGS) entry which is preliminary data.</text>
</comment>
<dbReference type="SUPFAM" id="SSF54001">
    <property type="entry name" value="Cysteine proteinases"/>
    <property type="match status" value="1"/>
</dbReference>
<reference evidence="6" key="1">
    <citation type="journal article" date="2023" name="Plant J.">
        <title>Genome sequences and population genomics provide insights into the demographic history, inbreeding, and mutation load of two 'living fossil' tree species of Dipteronia.</title>
        <authorList>
            <person name="Feng Y."/>
            <person name="Comes H.P."/>
            <person name="Chen J."/>
            <person name="Zhu S."/>
            <person name="Lu R."/>
            <person name="Zhang X."/>
            <person name="Li P."/>
            <person name="Qiu J."/>
            <person name="Olsen K.M."/>
            <person name="Qiu Y."/>
        </authorList>
    </citation>
    <scope>NUCLEOTIDE SEQUENCE</scope>
    <source>
        <strain evidence="6">KIB01</strain>
    </source>
</reference>